<dbReference type="KEGG" id="blq:L21SP5_01857"/>
<reference evidence="6 7" key="1">
    <citation type="submission" date="2015-11" db="EMBL/GenBank/DDBJ databases">
        <title>Description and complete genome sequence of a novel strain predominating in hypersaline microbial mats and representing a new family of the Bacteriodetes phylum.</title>
        <authorList>
            <person name="Spring S."/>
            <person name="Bunk B."/>
            <person name="Sproer C."/>
            <person name="Klenk H.-P."/>
        </authorList>
    </citation>
    <scope>NUCLEOTIDE SEQUENCE [LARGE SCALE GENOMIC DNA]</scope>
    <source>
        <strain evidence="6 7">L21-Spi-D4</strain>
    </source>
</reference>
<evidence type="ECO:0000259" key="5">
    <source>
        <dbReference type="SMART" id="SM00965"/>
    </source>
</evidence>
<protein>
    <recommendedName>
        <fullName evidence="5">Secretin/TonB short N-terminal domain-containing protein</fullName>
    </recommendedName>
</protein>
<dbReference type="InterPro" id="IPR036942">
    <property type="entry name" value="Beta-barrel_TonB_sf"/>
</dbReference>
<dbReference type="Gene3D" id="3.55.50.30">
    <property type="match status" value="1"/>
</dbReference>
<dbReference type="Proteomes" id="UP000064893">
    <property type="component" value="Chromosome"/>
</dbReference>
<proteinExistence type="predicted"/>
<evidence type="ECO:0000313" key="7">
    <source>
        <dbReference type="Proteomes" id="UP000064893"/>
    </source>
</evidence>
<evidence type="ECO:0000313" key="6">
    <source>
        <dbReference type="EMBL" id="ALO15497.1"/>
    </source>
</evidence>
<keyword evidence="3" id="KW-0472">Membrane</keyword>
<dbReference type="Pfam" id="PF13715">
    <property type="entry name" value="CarbopepD_reg_2"/>
    <property type="match status" value="1"/>
</dbReference>
<dbReference type="InterPro" id="IPR008969">
    <property type="entry name" value="CarboxyPept-like_regulatory"/>
</dbReference>
<accession>A0A0S2HZC8</accession>
<dbReference type="SUPFAM" id="SSF49464">
    <property type="entry name" value="Carboxypeptidase regulatory domain-like"/>
    <property type="match status" value="1"/>
</dbReference>
<organism evidence="6 7">
    <name type="scientific">Salinivirga cyanobacteriivorans</name>
    <dbReference type="NCBI Taxonomy" id="1307839"/>
    <lineage>
        <taxon>Bacteria</taxon>
        <taxon>Pseudomonadati</taxon>
        <taxon>Bacteroidota</taxon>
        <taxon>Bacteroidia</taxon>
        <taxon>Bacteroidales</taxon>
        <taxon>Salinivirgaceae</taxon>
        <taxon>Salinivirga</taxon>
    </lineage>
</organism>
<dbReference type="SUPFAM" id="SSF56935">
    <property type="entry name" value="Porins"/>
    <property type="match status" value="1"/>
</dbReference>
<dbReference type="GO" id="GO:0009279">
    <property type="term" value="C:cell outer membrane"/>
    <property type="evidence" value="ECO:0007669"/>
    <property type="project" value="UniProtKB-SubCell"/>
</dbReference>
<dbReference type="STRING" id="1307839.L21SP5_01857"/>
<dbReference type="SMART" id="SM00965">
    <property type="entry name" value="STN"/>
    <property type="match status" value="1"/>
</dbReference>
<name>A0A0S2HZC8_9BACT</name>
<dbReference type="OrthoDB" id="1111684at2"/>
<sequence length="834" mass="95037">MNDRIIAFLLLFILLSARLDAQKISIEATEQPLSEVLIQLRDGYNMSFSFDDAALRKFRITLNKTFKNPEEALTFITKDLPLDFEKSGDVWIIYPAPEKPKPLPQNKSRLISGQIQERKTLESLPYSNIVINGQGTISDADGYFTFRSTDTVFNLSISQLGYYRIDTTLAPGRNYKITMVPAVESLKEIVITDRLLETFVYTESRAGILHLNHKVTKFLPGSSNNSVFNLLRLQSGILAAAESSDNLIIWGAYEGQSRILFDDFLLFGLKNFNDNISAVNPYVVKNIKVLKAGFDASYGDCVGGIADITGKDGNKIKLGADVSLNNYTVNSMLQTPIGERGAFLLAFRHTYHDLYDNKNLDPYKRRGQTSESGITVIPDYVFRDLNLKYTFRNDNGFHFRTSLLTGQDNFSYSIDEAFNQRFQLLRETSETNLQKGASFVMGKDFYNGLNLKLTLTYSALNSEFNNEQEIINNNNGNLIKQELIEAINKTKETTAELSARKAINKNHQIEGAFKYTANRSIWKEDSSGVQSISQNIVGAYATIILQDQINLGRFTLLPGLRFSYLPYLNKNFTQPRLSISYKFGEHINFSLTSGLYNQYLSKSSVQDQSGNYRYMWTLANDSTYPVLRGKHLTASLTFERANTQVALSPYYKKTKGMTRYVNFSQIETDGIFKGQGRGYGFDVYVKQNFKGHTAWLSYTWSKTEELFDHFPDSEYRFAPQDQRHEIKLATLLNFDPFYFSANYVYGSGFPVPDYNQQPIEITRTPYHRFDVALTYKFNFSTFYGEAGISVLNIFDRENLLYNNLERVPASQTTSISIYEQSVPFTPTIYIKLGF</sequence>
<evidence type="ECO:0000256" key="2">
    <source>
        <dbReference type="ARBA" id="ARBA00022448"/>
    </source>
</evidence>
<dbReference type="AlphaFoldDB" id="A0A0S2HZC8"/>
<dbReference type="EMBL" id="CP013118">
    <property type="protein sequence ID" value="ALO15497.1"/>
    <property type="molecule type" value="Genomic_DNA"/>
</dbReference>
<evidence type="ECO:0000256" key="4">
    <source>
        <dbReference type="ARBA" id="ARBA00023237"/>
    </source>
</evidence>
<dbReference type="RefSeq" id="WP_057952953.1">
    <property type="nucleotide sequence ID" value="NZ_CP013118.1"/>
</dbReference>
<keyword evidence="2" id="KW-0813">Transport</keyword>
<dbReference type="InterPro" id="IPR011662">
    <property type="entry name" value="Secretin/TonB_short_N"/>
</dbReference>
<gene>
    <name evidence="6" type="ORF">L21SP5_01857</name>
</gene>
<feature type="domain" description="Secretin/TonB short N-terminal" evidence="5">
    <location>
        <begin position="46"/>
        <end position="96"/>
    </location>
</feature>
<evidence type="ECO:0000256" key="3">
    <source>
        <dbReference type="ARBA" id="ARBA00023136"/>
    </source>
</evidence>
<comment type="subcellular location">
    <subcellularLocation>
        <location evidence="1">Cell outer membrane</location>
    </subcellularLocation>
</comment>
<evidence type="ECO:0000256" key="1">
    <source>
        <dbReference type="ARBA" id="ARBA00004442"/>
    </source>
</evidence>
<dbReference type="Gene3D" id="2.40.170.20">
    <property type="entry name" value="TonB-dependent receptor, beta-barrel domain"/>
    <property type="match status" value="1"/>
</dbReference>
<keyword evidence="4" id="KW-0998">Cell outer membrane</keyword>
<keyword evidence="7" id="KW-1185">Reference proteome</keyword>